<dbReference type="SUPFAM" id="SSF54593">
    <property type="entry name" value="Glyoxalase/Bleomycin resistance protein/Dihydroxybiphenyl dioxygenase"/>
    <property type="match status" value="1"/>
</dbReference>
<dbReference type="InterPro" id="IPR029068">
    <property type="entry name" value="Glyas_Bleomycin-R_OHBP_Dase"/>
</dbReference>
<comment type="caution">
    <text evidence="2">The sequence shown here is derived from an EMBL/GenBank/DDBJ whole genome shotgun (WGS) entry which is preliminary data.</text>
</comment>
<dbReference type="AlphaFoldDB" id="A0A7W8ZA29"/>
<dbReference type="InterPro" id="IPR037523">
    <property type="entry name" value="VOC_core"/>
</dbReference>
<protein>
    <recommendedName>
        <fullName evidence="1">VOC domain-containing protein</fullName>
    </recommendedName>
</protein>
<dbReference type="CDD" id="cd07247">
    <property type="entry name" value="SgaA_N_like"/>
    <property type="match status" value="1"/>
</dbReference>
<evidence type="ECO:0000313" key="3">
    <source>
        <dbReference type="Proteomes" id="UP000588112"/>
    </source>
</evidence>
<dbReference type="Gene3D" id="3.10.180.10">
    <property type="entry name" value="2,3-Dihydroxybiphenyl 1,2-Dioxygenase, domain 1"/>
    <property type="match status" value="1"/>
</dbReference>
<accession>A0A7W8ZA29</accession>
<gene>
    <name evidence="2" type="ORF">BJ981_005869</name>
</gene>
<dbReference type="EMBL" id="JACHBR010000002">
    <property type="protein sequence ID" value="MBB5630105.1"/>
    <property type="molecule type" value="Genomic_DNA"/>
</dbReference>
<dbReference type="PANTHER" id="PTHR33993">
    <property type="entry name" value="GLYOXALASE-RELATED"/>
    <property type="match status" value="1"/>
</dbReference>
<feature type="domain" description="VOC" evidence="1">
    <location>
        <begin position="8"/>
        <end position="125"/>
    </location>
</feature>
<dbReference type="PROSITE" id="PS51819">
    <property type="entry name" value="VOC"/>
    <property type="match status" value="1"/>
</dbReference>
<proteinExistence type="predicted"/>
<organism evidence="2 3">
    <name type="scientific">Sphaerisporangium krabiense</name>
    <dbReference type="NCBI Taxonomy" id="763782"/>
    <lineage>
        <taxon>Bacteria</taxon>
        <taxon>Bacillati</taxon>
        <taxon>Actinomycetota</taxon>
        <taxon>Actinomycetes</taxon>
        <taxon>Streptosporangiales</taxon>
        <taxon>Streptosporangiaceae</taxon>
        <taxon>Sphaerisporangium</taxon>
    </lineage>
</organism>
<name>A0A7W8ZA29_9ACTN</name>
<sequence length="127" mass="13288">MSTPPFDTVAWFEVATDDPEGAQRFYGELFGWSFETDGGSAEDGLDYRLIRYQGGEAPKGGVYGTKGASPGHAVFTVAVADVAATCDRIEGLGGKTVTKAVGNANGPDFAYVTDPAGNLFGLFTPRP</sequence>
<evidence type="ECO:0000259" key="1">
    <source>
        <dbReference type="PROSITE" id="PS51819"/>
    </source>
</evidence>
<dbReference type="InterPro" id="IPR052164">
    <property type="entry name" value="Anthracycline_SecMetBiosynth"/>
</dbReference>
<dbReference type="Pfam" id="PF00903">
    <property type="entry name" value="Glyoxalase"/>
    <property type="match status" value="1"/>
</dbReference>
<dbReference type="PANTHER" id="PTHR33993:SF14">
    <property type="entry name" value="GB|AAF24581.1"/>
    <property type="match status" value="1"/>
</dbReference>
<dbReference type="RefSeq" id="WP_184616614.1">
    <property type="nucleotide sequence ID" value="NZ_BOOS01000043.1"/>
</dbReference>
<keyword evidence="3" id="KW-1185">Reference proteome</keyword>
<evidence type="ECO:0000313" key="2">
    <source>
        <dbReference type="EMBL" id="MBB5630105.1"/>
    </source>
</evidence>
<dbReference type="Proteomes" id="UP000588112">
    <property type="component" value="Unassembled WGS sequence"/>
</dbReference>
<dbReference type="InterPro" id="IPR004360">
    <property type="entry name" value="Glyas_Fos-R_dOase_dom"/>
</dbReference>
<reference evidence="2 3" key="1">
    <citation type="submission" date="2020-08" db="EMBL/GenBank/DDBJ databases">
        <title>Sequencing the genomes of 1000 actinobacteria strains.</title>
        <authorList>
            <person name="Klenk H.-P."/>
        </authorList>
    </citation>
    <scope>NUCLEOTIDE SEQUENCE [LARGE SCALE GENOMIC DNA]</scope>
    <source>
        <strain evidence="2 3">DSM 45790</strain>
    </source>
</reference>